<feature type="domain" description="Glycosyltransferase 2-like" evidence="1">
    <location>
        <begin position="14"/>
        <end position="128"/>
    </location>
</feature>
<dbReference type="SUPFAM" id="SSF53448">
    <property type="entry name" value="Nucleotide-diphospho-sugar transferases"/>
    <property type="match status" value="1"/>
</dbReference>
<accession>A0ABR8UGU9</accession>
<proteinExistence type="predicted"/>
<sequence length="279" mass="30556">MAERAPLQRDDVAVVIPALNESLRIRGVVEDALAQVPTVIVVDDGSDDDTVARIADLPVRVVRHARRMGKGAALRSGFAEAERLGMRAVATMDGDGQHDAADIPRLIAAANRHPGCVIVGARLRKRASQPPHRRLGNDFGDWGISWGCGFRVVDTQSGQRLYPREVFTLRDVPGEGFVFEAQMLISAARRAGARVVAVPIETRYACNQPDQQFRKSHFRLVRDLWAITSHVVGQVLRHGDVIAEYTRVRRNPPVIDDDRACSATVVAGNRIEEAKGGHG</sequence>
<evidence type="ECO:0000259" key="1">
    <source>
        <dbReference type="Pfam" id="PF00535"/>
    </source>
</evidence>
<evidence type="ECO:0000313" key="3">
    <source>
        <dbReference type="Proteomes" id="UP000647183"/>
    </source>
</evidence>
<keyword evidence="3" id="KW-1185">Reference proteome</keyword>
<dbReference type="Pfam" id="PF00535">
    <property type="entry name" value="Glycos_transf_2"/>
    <property type="match status" value="1"/>
</dbReference>
<dbReference type="InterPro" id="IPR029044">
    <property type="entry name" value="Nucleotide-diphossugar_trans"/>
</dbReference>
<dbReference type="InterPro" id="IPR001173">
    <property type="entry name" value="Glyco_trans_2-like"/>
</dbReference>
<organism evidence="2 3">
    <name type="scientific">Luteimonas colneyensis</name>
    <dbReference type="NCBI Taxonomy" id="2762230"/>
    <lineage>
        <taxon>Bacteria</taxon>
        <taxon>Pseudomonadati</taxon>
        <taxon>Pseudomonadota</taxon>
        <taxon>Gammaproteobacteria</taxon>
        <taxon>Lysobacterales</taxon>
        <taxon>Lysobacteraceae</taxon>
        <taxon>Luteimonas</taxon>
    </lineage>
</organism>
<dbReference type="RefSeq" id="WP_191728518.1">
    <property type="nucleotide sequence ID" value="NZ_JACSQJ010000002.1"/>
</dbReference>
<protein>
    <submittedName>
        <fullName evidence="2">Glycosyltransferase family 2 protein</fullName>
    </submittedName>
</protein>
<dbReference type="InterPro" id="IPR050256">
    <property type="entry name" value="Glycosyltransferase_2"/>
</dbReference>
<evidence type="ECO:0000313" key="2">
    <source>
        <dbReference type="EMBL" id="MBD7987247.1"/>
    </source>
</evidence>
<comment type="caution">
    <text evidence="2">The sequence shown here is derived from an EMBL/GenBank/DDBJ whole genome shotgun (WGS) entry which is preliminary data.</text>
</comment>
<gene>
    <name evidence="2" type="ORF">H9645_04325</name>
</gene>
<name>A0ABR8UGU9_9GAMM</name>
<dbReference type="Gene3D" id="3.90.550.10">
    <property type="entry name" value="Spore Coat Polysaccharide Biosynthesis Protein SpsA, Chain A"/>
    <property type="match status" value="1"/>
</dbReference>
<dbReference type="Proteomes" id="UP000647183">
    <property type="component" value="Unassembled WGS sequence"/>
</dbReference>
<dbReference type="PANTHER" id="PTHR48090">
    <property type="entry name" value="UNDECAPRENYL-PHOSPHATE 4-DEOXY-4-FORMAMIDO-L-ARABINOSE TRANSFERASE-RELATED"/>
    <property type="match status" value="1"/>
</dbReference>
<reference evidence="2 3" key="1">
    <citation type="submission" date="2020-08" db="EMBL/GenBank/DDBJ databases">
        <title>A Genomic Blueprint of the Chicken Gut Microbiome.</title>
        <authorList>
            <person name="Gilroy R."/>
            <person name="Ravi A."/>
            <person name="Getino M."/>
            <person name="Pursley I."/>
            <person name="Horton D.L."/>
            <person name="Alikhan N.-F."/>
            <person name="Baker D."/>
            <person name="Gharbi K."/>
            <person name="Hall N."/>
            <person name="Watson M."/>
            <person name="Adriaenssens E.M."/>
            <person name="Foster-Nyarko E."/>
            <person name="Jarju S."/>
            <person name="Secka A."/>
            <person name="Antonio M."/>
            <person name="Oren A."/>
            <person name="Chaudhuri R."/>
            <person name="La Ragione R.M."/>
            <person name="Hildebrand F."/>
            <person name="Pallen M.J."/>
        </authorList>
    </citation>
    <scope>NUCLEOTIDE SEQUENCE [LARGE SCALE GENOMIC DNA]</scope>
    <source>
        <strain evidence="2 3">Sa2BVA3</strain>
    </source>
</reference>
<dbReference type="CDD" id="cd04179">
    <property type="entry name" value="DPM_DPG-synthase_like"/>
    <property type="match status" value="1"/>
</dbReference>
<dbReference type="EMBL" id="JACSQJ010000002">
    <property type="protein sequence ID" value="MBD7987247.1"/>
    <property type="molecule type" value="Genomic_DNA"/>
</dbReference>
<dbReference type="PANTHER" id="PTHR48090:SF7">
    <property type="entry name" value="RFBJ PROTEIN"/>
    <property type="match status" value="1"/>
</dbReference>